<organism evidence="2 3">
    <name type="scientific">Tropicimonas isoalkanivorans</name>
    <dbReference type="NCBI Taxonomy" id="441112"/>
    <lineage>
        <taxon>Bacteria</taxon>
        <taxon>Pseudomonadati</taxon>
        <taxon>Pseudomonadota</taxon>
        <taxon>Alphaproteobacteria</taxon>
        <taxon>Rhodobacterales</taxon>
        <taxon>Roseobacteraceae</taxon>
        <taxon>Tropicimonas</taxon>
    </lineage>
</organism>
<dbReference type="Proteomes" id="UP000198728">
    <property type="component" value="Unassembled WGS sequence"/>
</dbReference>
<dbReference type="Gene3D" id="3.50.50.60">
    <property type="entry name" value="FAD/NAD(P)-binding domain"/>
    <property type="match status" value="1"/>
</dbReference>
<dbReference type="AlphaFoldDB" id="A0A1I1HGL1"/>
<protein>
    <submittedName>
        <fullName evidence="2">FAD binding domain-containing protein</fullName>
    </submittedName>
</protein>
<dbReference type="Pfam" id="PF01494">
    <property type="entry name" value="FAD_binding_3"/>
    <property type="match status" value="1"/>
</dbReference>
<keyword evidence="3" id="KW-1185">Reference proteome</keyword>
<reference evidence="2 3" key="1">
    <citation type="submission" date="2016-10" db="EMBL/GenBank/DDBJ databases">
        <authorList>
            <person name="de Groot N.N."/>
        </authorList>
    </citation>
    <scope>NUCLEOTIDE SEQUENCE [LARGE SCALE GENOMIC DNA]</scope>
    <source>
        <strain evidence="2 3">DSM 19548</strain>
    </source>
</reference>
<dbReference type="STRING" id="441112.SAMN04488094_103141"/>
<proteinExistence type="predicted"/>
<name>A0A1I1HGL1_9RHOB</name>
<sequence>MRKTTFHYGSSAYPLEIGPSFGVDFLIAPRRTLLDAHLVDAARVAGAEVRHRTALRELLRDPQTGRVTGAVLSGPNGQTYNVSCGIVIGADGRRSSVARMAGAGTREQTVHRSGCIYAYVTGLPEDGYHWYYGPGTTAGAIPTNQAAHCVFASVRGDEFVHLRRGHDREGLLTTLAGRANAAFGQSLADVTQMEPPVIFGGANGHIRESFGLGWALVGDAAYFKDPNTAHGITDALRDAEILANAVIAGTDAALAGYQARRDALSRGLFRITDRIASFDWTLRELQELHRDLNETMKCEQTWMAEAFAPPASAA</sequence>
<evidence type="ECO:0000313" key="2">
    <source>
        <dbReference type="EMBL" id="SFC22855.1"/>
    </source>
</evidence>
<dbReference type="EMBL" id="FOLG01000003">
    <property type="protein sequence ID" value="SFC22855.1"/>
    <property type="molecule type" value="Genomic_DNA"/>
</dbReference>
<dbReference type="InterPro" id="IPR050407">
    <property type="entry name" value="Geranylgeranyl_reductase"/>
</dbReference>
<dbReference type="InterPro" id="IPR036188">
    <property type="entry name" value="FAD/NAD-bd_sf"/>
</dbReference>
<accession>A0A1I1HGL1</accession>
<dbReference type="InterPro" id="IPR002938">
    <property type="entry name" value="FAD-bd"/>
</dbReference>
<evidence type="ECO:0000313" key="3">
    <source>
        <dbReference type="Proteomes" id="UP000198728"/>
    </source>
</evidence>
<dbReference type="PANTHER" id="PTHR42685">
    <property type="entry name" value="GERANYLGERANYL DIPHOSPHATE REDUCTASE"/>
    <property type="match status" value="1"/>
</dbReference>
<dbReference type="PANTHER" id="PTHR42685:SF22">
    <property type="entry name" value="CONDITIONED MEDIUM FACTOR RECEPTOR 1"/>
    <property type="match status" value="1"/>
</dbReference>
<dbReference type="SUPFAM" id="SSF51905">
    <property type="entry name" value="FAD/NAD(P)-binding domain"/>
    <property type="match status" value="1"/>
</dbReference>
<evidence type="ECO:0000259" key="1">
    <source>
        <dbReference type="Pfam" id="PF01494"/>
    </source>
</evidence>
<dbReference type="GO" id="GO:0071949">
    <property type="term" value="F:FAD binding"/>
    <property type="evidence" value="ECO:0007669"/>
    <property type="project" value="InterPro"/>
</dbReference>
<gene>
    <name evidence="2" type="ORF">SAMN04488094_103141</name>
</gene>
<feature type="domain" description="FAD-binding" evidence="1">
    <location>
        <begin position="33"/>
        <end position="266"/>
    </location>
</feature>